<protein>
    <submittedName>
        <fullName evidence="2">Uncharacterized protein</fullName>
    </submittedName>
</protein>
<gene>
    <name evidence="2" type="ORF">EV702DRAFT_1045283</name>
</gene>
<evidence type="ECO:0000256" key="1">
    <source>
        <dbReference type="SAM" id="MobiDB-lite"/>
    </source>
</evidence>
<proteinExistence type="predicted"/>
<sequence>MSYTQGISETPSEGSDIVIMESDDEHDQLLSNSLRTDPKPVKYIFINEFAPDNLKGAIINSPRPTQAAKKPQQGHKQKTEALSEPVGEDDDSDEQSRVRSTGKSKGAKAKKAKTSCRTCNKLAVFESNDETQPQSLSVRAYLHLETISQQQGRRKKLTMVTVMKSIQCNPFIFTVESTFKAFVQEVASAAKTTMANLTLSRLRWKFETPASLPMKLLTDEIGFQAMLDAVQERTMGHTIFLYLPKPINLEGPPEMSSLRDNTYYEEDEDSSIRPEQNMYMFHKAQINAMRQESTKEVVELERRYPIGSHPLFPNKHIYAKNGMFLELTSLCLNCQSTQSDPRATYDMPLMSNYFTKDKAIKPARPPPGSSMTMFAAYGAYVKGEDYTPDATASRGDTQTALDNYYE</sequence>
<feature type="region of interest" description="Disordered" evidence="1">
    <location>
        <begin position="56"/>
        <end position="111"/>
    </location>
</feature>
<reference evidence="2" key="1">
    <citation type="journal article" date="2020" name="New Phytol.">
        <title>Comparative genomics reveals dynamic genome evolution in host specialist ectomycorrhizal fungi.</title>
        <authorList>
            <person name="Lofgren L.A."/>
            <person name="Nguyen N.H."/>
            <person name="Vilgalys R."/>
            <person name="Ruytinx J."/>
            <person name="Liao H.L."/>
            <person name="Branco S."/>
            <person name="Kuo A."/>
            <person name="LaButti K."/>
            <person name="Lipzen A."/>
            <person name="Andreopoulos W."/>
            <person name="Pangilinan J."/>
            <person name="Riley R."/>
            <person name="Hundley H."/>
            <person name="Na H."/>
            <person name="Barry K."/>
            <person name="Grigoriev I.V."/>
            <person name="Stajich J.E."/>
            <person name="Kennedy P.G."/>
        </authorList>
    </citation>
    <scope>NUCLEOTIDE SEQUENCE</scope>
    <source>
        <strain evidence="2">DOB743</strain>
    </source>
</reference>
<keyword evidence="3" id="KW-1185">Reference proteome</keyword>
<dbReference type="AlphaFoldDB" id="A0A9P7D3X4"/>
<feature type="compositionally biased region" description="Basic residues" evidence="1">
    <location>
        <begin position="100"/>
        <end position="111"/>
    </location>
</feature>
<feature type="region of interest" description="Disordered" evidence="1">
    <location>
        <begin position="387"/>
        <end position="406"/>
    </location>
</feature>
<feature type="compositionally biased region" description="Polar residues" evidence="1">
    <location>
        <begin position="394"/>
        <end position="406"/>
    </location>
</feature>
<comment type="caution">
    <text evidence="2">The sequence shown here is derived from an EMBL/GenBank/DDBJ whole genome shotgun (WGS) entry which is preliminary data.</text>
</comment>
<dbReference type="OrthoDB" id="3056089at2759"/>
<feature type="region of interest" description="Disordered" evidence="1">
    <location>
        <begin position="1"/>
        <end position="34"/>
    </location>
</feature>
<evidence type="ECO:0000313" key="3">
    <source>
        <dbReference type="Proteomes" id="UP000714275"/>
    </source>
</evidence>
<accession>A0A9P7D3X4</accession>
<name>A0A9P7D3X4_9AGAM</name>
<dbReference type="EMBL" id="JABBWD010000020">
    <property type="protein sequence ID" value="KAG1777541.1"/>
    <property type="molecule type" value="Genomic_DNA"/>
</dbReference>
<organism evidence="2 3">
    <name type="scientific">Suillus placidus</name>
    <dbReference type="NCBI Taxonomy" id="48579"/>
    <lineage>
        <taxon>Eukaryota</taxon>
        <taxon>Fungi</taxon>
        <taxon>Dikarya</taxon>
        <taxon>Basidiomycota</taxon>
        <taxon>Agaricomycotina</taxon>
        <taxon>Agaricomycetes</taxon>
        <taxon>Agaricomycetidae</taxon>
        <taxon>Boletales</taxon>
        <taxon>Suillineae</taxon>
        <taxon>Suillaceae</taxon>
        <taxon>Suillus</taxon>
    </lineage>
</organism>
<dbReference type="Proteomes" id="UP000714275">
    <property type="component" value="Unassembled WGS sequence"/>
</dbReference>
<feature type="compositionally biased region" description="Polar residues" evidence="1">
    <location>
        <begin position="1"/>
        <end position="13"/>
    </location>
</feature>
<evidence type="ECO:0000313" key="2">
    <source>
        <dbReference type="EMBL" id="KAG1777541.1"/>
    </source>
</evidence>